<evidence type="ECO:0000256" key="4">
    <source>
        <dbReference type="HAMAP-Rule" id="MF_02035"/>
    </source>
</evidence>
<keyword evidence="2 4" id="KW-0408">Iron</keyword>
<dbReference type="InterPro" id="IPR016187">
    <property type="entry name" value="CTDL_fold"/>
</dbReference>
<gene>
    <name evidence="4 7" type="primary">egtB</name>
    <name evidence="7" type="ORF">OFY01_24085</name>
</gene>
<dbReference type="InterPro" id="IPR051043">
    <property type="entry name" value="Sulfatase_Mod_Factor_Kinase"/>
</dbReference>
<dbReference type="InterPro" id="IPR034660">
    <property type="entry name" value="DinB/YfiT-like"/>
</dbReference>
<dbReference type="EMBL" id="JAPHNL010000282">
    <property type="protein sequence ID" value="MCX3062780.1"/>
    <property type="molecule type" value="Genomic_DNA"/>
</dbReference>
<evidence type="ECO:0000256" key="1">
    <source>
        <dbReference type="ARBA" id="ARBA00023002"/>
    </source>
</evidence>
<dbReference type="InterPro" id="IPR042095">
    <property type="entry name" value="SUMF_sf"/>
</dbReference>
<dbReference type="Gene3D" id="1.20.120.450">
    <property type="entry name" value="dinb family like domain"/>
    <property type="match status" value="1"/>
</dbReference>
<feature type="binding site" evidence="4">
    <location>
        <position position="58"/>
    </location>
    <ligand>
        <name>Fe cation</name>
        <dbReference type="ChEBI" id="CHEBI:24875"/>
    </ligand>
</feature>
<feature type="binding site" evidence="4">
    <location>
        <begin position="92"/>
        <end position="95"/>
    </location>
    <ligand>
        <name>gamma-L-glutamyl-L-cysteine</name>
        <dbReference type="ChEBI" id="CHEBI:58173"/>
    </ligand>
</feature>
<feature type="binding site" evidence="4">
    <location>
        <position position="147"/>
    </location>
    <ligand>
        <name>Fe cation</name>
        <dbReference type="ChEBI" id="CHEBI:24875"/>
    </ligand>
</feature>
<protein>
    <recommendedName>
        <fullName evidence="4">Hercynine oxygenase</fullName>
        <ecNumber evidence="4">1.14.99.50</ecNumber>
    </recommendedName>
    <alternativeName>
        <fullName evidence="4">Gamma-glutamyl hercynylcysteine S-oxide synthase</fullName>
    </alternativeName>
</protein>
<evidence type="ECO:0000259" key="6">
    <source>
        <dbReference type="Pfam" id="PF12867"/>
    </source>
</evidence>
<evidence type="ECO:0000256" key="2">
    <source>
        <dbReference type="ARBA" id="ARBA00023004"/>
    </source>
</evidence>
<proteinExistence type="inferred from homology"/>
<dbReference type="Proteomes" id="UP001163064">
    <property type="component" value="Unassembled WGS sequence"/>
</dbReference>
<feature type="binding site" evidence="4">
    <location>
        <position position="426"/>
    </location>
    <ligand>
        <name>gamma-L-glutamyl-L-cysteine</name>
        <dbReference type="ChEBI" id="CHEBI:58173"/>
    </ligand>
</feature>
<dbReference type="InterPro" id="IPR005532">
    <property type="entry name" value="SUMF_dom"/>
</dbReference>
<dbReference type="Gene3D" id="3.90.1580.10">
    <property type="entry name" value="paralog of FGE (formylglycine-generating enzyme)"/>
    <property type="match status" value="1"/>
</dbReference>
<dbReference type="Pfam" id="PF12867">
    <property type="entry name" value="DinB_2"/>
    <property type="match status" value="1"/>
</dbReference>
<sequence length="449" mass="50536">MTHQENVTTDPEELRRRAVTALQDARRRTTLLTSCVEDHELTAQHSPLMSPLVWDLAHIGNQEEQWLLRAVAGQEAMRPEIDPLYDAFEHPRAERPKLPLLAPGEARGYAAQVRGRALDIVEKASFDADAAARLTRSGFAFGMIAQHEQQHDETMLITHQLRRGAQALTAPDPAPLAAPFDGPAEVLIPGGPFTMGTSAEPWALDNERPAHQRLVPAFHLDTTPVTNAAYQEFMADGGYEQERWWAPAGWVMVREYGLRAPLFWREESGQWLRRRFGASEPVPPGEPVVHVSWYEADAYARWAGRRLPTEAEWEKAARLDPASGRSRRYPWGDEDPAPHHANLGQRHLRPAPAGSYPAGESPLGVRQLMGDVWEWTSSDFRPYPGFVAYPYREYSEVFFGPDHKVLRGGSFAVDPVACRGTFRNWDYPVRRQIFAGFRTARDARPGEVA</sequence>
<keyword evidence="1 4" id="KW-0560">Oxidoreductase</keyword>
<comment type="pathway">
    <text evidence="3 4">Amino-acid biosynthesis; ergothioneine biosynthesis.</text>
</comment>
<organism evidence="7 8">
    <name type="scientific">Streptomyces beihaiensis</name>
    <dbReference type="NCBI Taxonomy" id="2984495"/>
    <lineage>
        <taxon>Bacteria</taxon>
        <taxon>Bacillati</taxon>
        <taxon>Actinomycetota</taxon>
        <taxon>Actinomycetes</taxon>
        <taxon>Kitasatosporales</taxon>
        <taxon>Streptomycetaceae</taxon>
        <taxon>Streptomyces</taxon>
    </lineage>
</organism>
<dbReference type="NCBIfam" id="TIGR03440">
    <property type="entry name" value="egtB_TIGR03440"/>
    <property type="match status" value="1"/>
</dbReference>
<feature type="binding site" evidence="4">
    <location>
        <position position="430"/>
    </location>
    <ligand>
        <name>gamma-L-glutamyl-L-cysteine</name>
        <dbReference type="ChEBI" id="CHEBI:58173"/>
    </ligand>
</feature>
<comment type="similarity">
    <text evidence="4">Belongs to the EgtB family.</text>
</comment>
<feature type="binding site" evidence="4">
    <location>
        <position position="151"/>
    </location>
    <ligand>
        <name>Fe cation</name>
        <dbReference type="ChEBI" id="CHEBI:24875"/>
    </ligand>
</feature>
<feature type="domain" description="Sulfatase-modifying factor enzyme-like" evidence="5">
    <location>
        <begin position="183"/>
        <end position="441"/>
    </location>
</feature>
<dbReference type="HAMAP" id="MF_02035">
    <property type="entry name" value="EgtB"/>
    <property type="match status" value="1"/>
</dbReference>
<accession>A0ABT3U0D6</accession>
<feature type="domain" description="DinB-like" evidence="6">
    <location>
        <begin position="21"/>
        <end position="155"/>
    </location>
</feature>
<dbReference type="InterPro" id="IPR032890">
    <property type="entry name" value="EgtB_Actinobacteria"/>
</dbReference>
<dbReference type="SUPFAM" id="SSF56436">
    <property type="entry name" value="C-type lectin-like"/>
    <property type="match status" value="1"/>
</dbReference>
<dbReference type="InterPro" id="IPR017806">
    <property type="entry name" value="EgtB"/>
</dbReference>
<evidence type="ECO:0000313" key="8">
    <source>
        <dbReference type="Proteomes" id="UP001163064"/>
    </source>
</evidence>
<reference evidence="7" key="1">
    <citation type="submission" date="2022-10" db="EMBL/GenBank/DDBJ databases">
        <title>Streptomyces beihaiensis sp. nov., a chitin degrading actinobacterium, isolated from shrimp pond soil.</title>
        <authorList>
            <person name="Xie J."/>
            <person name="Shen N."/>
        </authorList>
    </citation>
    <scope>NUCLEOTIDE SEQUENCE</scope>
    <source>
        <strain evidence="7">GXMU-J5</strain>
    </source>
</reference>
<dbReference type="PANTHER" id="PTHR23150:SF36">
    <property type="entry name" value="HERCYNINE OXYGENASE"/>
    <property type="match status" value="1"/>
</dbReference>
<dbReference type="EC" id="1.14.99.50" evidence="4"/>
<keyword evidence="4" id="KW-0503">Monooxygenase</keyword>
<dbReference type="SUPFAM" id="SSF109854">
    <property type="entry name" value="DinB/YfiT-like putative metalloenzymes"/>
    <property type="match status" value="1"/>
</dbReference>
<evidence type="ECO:0000259" key="5">
    <source>
        <dbReference type="Pfam" id="PF03781"/>
    </source>
</evidence>
<evidence type="ECO:0000256" key="3">
    <source>
        <dbReference type="ARBA" id="ARBA00037882"/>
    </source>
</evidence>
<comment type="function">
    <text evidence="4">Catalyzes the oxidative sulfurization of hercynine (N-alpha,N-alpha,N-alpha-trimethyl-L-histidine) into hercynyl-gamma-L-glutamyl-L-cysteine sulfoxide, a step in the biosynthesis pathway of ergothioneine.</text>
</comment>
<keyword evidence="4" id="KW-0479">Metal-binding</keyword>
<dbReference type="RefSeq" id="WP_266603218.1">
    <property type="nucleotide sequence ID" value="NZ_JAPHNL010000282.1"/>
</dbReference>
<comment type="caution">
    <text evidence="7">The sequence shown here is derived from an EMBL/GenBank/DDBJ whole genome shotgun (WGS) entry which is preliminary data.</text>
</comment>
<name>A0ABT3U0D6_9ACTN</name>
<dbReference type="Pfam" id="PF03781">
    <property type="entry name" value="FGE-sulfatase"/>
    <property type="match status" value="1"/>
</dbReference>
<comment type="cofactor">
    <cofactor evidence="4">
        <name>Fe(2+)</name>
        <dbReference type="ChEBI" id="CHEBI:29033"/>
    </cofactor>
</comment>
<evidence type="ECO:0000313" key="7">
    <source>
        <dbReference type="EMBL" id="MCX3062780.1"/>
    </source>
</evidence>
<comment type="catalytic activity">
    <reaction evidence="4">
        <text>gamma-L-glutamyl-L-cysteine + hercynine + O2 = gamma-L-glutamyl-hercynylcysteine S-oxide + H2O</text>
        <dbReference type="Rhea" id="RHEA:42672"/>
        <dbReference type="ChEBI" id="CHEBI:15377"/>
        <dbReference type="ChEBI" id="CHEBI:15379"/>
        <dbReference type="ChEBI" id="CHEBI:15781"/>
        <dbReference type="ChEBI" id="CHEBI:58173"/>
        <dbReference type="ChEBI" id="CHEBI:82703"/>
        <dbReference type="EC" id="1.14.99.50"/>
    </reaction>
</comment>
<dbReference type="InterPro" id="IPR024775">
    <property type="entry name" value="DinB-like"/>
</dbReference>
<keyword evidence="8" id="KW-1185">Reference proteome</keyword>
<dbReference type="PANTHER" id="PTHR23150">
    <property type="entry name" value="SULFATASE MODIFYING FACTOR 1, 2"/>
    <property type="match status" value="1"/>
</dbReference>